<organism evidence="5 6">
    <name type="scientific">Georgenia muralis</name>
    <dbReference type="NCBI Taxonomy" id="154117"/>
    <lineage>
        <taxon>Bacteria</taxon>
        <taxon>Bacillati</taxon>
        <taxon>Actinomycetota</taxon>
        <taxon>Actinomycetes</taxon>
        <taxon>Micrococcales</taxon>
        <taxon>Bogoriellaceae</taxon>
        <taxon>Georgenia</taxon>
    </lineage>
</organism>
<proteinExistence type="predicted"/>
<dbReference type="PRINTS" id="PR00036">
    <property type="entry name" value="HTHLACI"/>
</dbReference>
<dbReference type="SUPFAM" id="SSF53822">
    <property type="entry name" value="Periplasmic binding protein-like I"/>
    <property type="match status" value="1"/>
</dbReference>
<comment type="caution">
    <text evidence="5">The sequence shown here is derived from an EMBL/GenBank/DDBJ whole genome shotgun (WGS) entry which is preliminary data.</text>
</comment>
<gene>
    <name evidence="5" type="ORF">EDD32_0760</name>
</gene>
<feature type="domain" description="HTH lacI-type" evidence="4">
    <location>
        <begin position="2"/>
        <end position="56"/>
    </location>
</feature>
<keyword evidence="1" id="KW-0805">Transcription regulation</keyword>
<dbReference type="Pfam" id="PF13377">
    <property type="entry name" value="Peripla_BP_3"/>
    <property type="match status" value="1"/>
</dbReference>
<evidence type="ECO:0000256" key="3">
    <source>
        <dbReference type="ARBA" id="ARBA00023163"/>
    </source>
</evidence>
<sequence length="335" mass="35192">MATIHDVAREAGVSIATVSRSLNGAARVNPETRRRVIETAEALNFRPNLAARGLATGKLGNVGVLLPDVSNPFFGPIVAGIAQVAQERRFGMFLADSREDPSVEPELVARLSQQVDGLILIASRLEDDDVRVFAQRRPTVLVNRLVDGVDGVAIDAAQGMDDLLTHLARMGHTSVLYLDGPAASRSGRAKRAGLTAAADRLGVDLRIAGPHAPTFAGGRAAAQKVVDSGRTAVIGFDDLIAWGLLTRVREMGVDVPGRLSIAGFDDSLDEGMVTPGLTTIAARSGSMGTIAAEMLERRLADVTLPPASELLRSTLVVRGSTGPVESTREAARAIG</sequence>
<dbReference type="OrthoDB" id="3258243at2"/>
<keyword evidence="3" id="KW-0804">Transcription</keyword>
<dbReference type="PANTHER" id="PTHR30146">
    <property type="entry name" value="LACI-RELATED TRANSCRIPTIONAL REPRESSOR"/>
    <property type="match status" value="1"/>
</dbReference>
<dbReference type="InterPro" id="IPR028082">
    <property type="entry name" value="Peripla_BP_I"/>
</dbReference>
<dbReference type="SUPFAM" id="SSF47413">
    <property type="entry name" value="lambda repressor-like DNA-binding domains"/>
    <property type="match status" value="1"/>
</dbReference>
<dbReference type="Gene3D" id="3.40.50.2300">
    <property type="match status" value="2"/>
</dbReference>
<evidence type="ECO:0000313" key="6">
    <source>
        <dbReference type="Proteomes" id="UP000280726"/>
    </source>
</evidence>
<dbReference type="SMART" id="SM00354">
    <property type="entry name" value="HTH_LACI"/>
    <property type="match status" value="1"/>
</dbReference>
<dbReference type="InterPro" id="IPR000843">
    <property type="entry name" value="HTH_LacI"/>
</dbReference>
<keyword evidence="6" id="KW-1185">Reference proteome</keyword>
<dbReference type="CDD" id="cd01392">
    <property type="entry name" value="HTH_LacI"/>
    <property type="match status" value="1"/>
</dbReference>
<dbReference type="Gene3D" id="1.10.260.40">
    <property type="entry name" value="lambda repressor-like DNA-binding domains"/>
    <property type="match status" value="1"/>
</dbReference>
<dbReference type="PROSITE" id="PS50932">
    <property type="entry name" value="HTH_LACI_2"/>
    <property type="match status" value="1"/>
</dbReference>
<keyword evidence="2" id="KW-0238">DNA-binding</keyword>
<reference evidence="5 6" key="1">
    <citation type="submission" date="2018-11" db="EMBL/GenBank/DDBJ databases">
        <title>Sequencing the genomes of 1000 actinobacteria strains.</title>
        <authorList>
            <person name="Klenk H.-P."/>
        </authorList>
    </citation>
    <scope>NUCLEOTIDE SEQUENCE [LARGE SCALE GENOMIC DNA]</scope>
    <source>
        <strain evidence="5 6">DSM 14418</strain>
    </source>
</reference>
<evidence type="ECO:0000313" key="5">
    <source>
        <dbReference type="EMBL" id="RPF26322.1"/>
    </source>
</evidence>
<dbReference type="RefSeq" id="WP_123914731.1">
    <property type="nucleotide sequence ID" value="NZ_RKRA01000001.1"/>
</dbReference>
<name>A0A3N4ZKX2_9MICO</name>
<dbReference type="Pfam" id="PF00356">
    <property type="entry name" value="LacI"/>
    <property type="match status" value="1"/>
</dbReference>
<dbReference type="PANTHER" id="PTHR30146:SF138">
    <property type="entry name" value="TRANSCRIPTIONAL REGULATORY PROTEIN"/>
    <property type="match status" value="1"/>
</dbReference>
<dbReference type="Proteomes" id="UP000280726">
    <property type="component" value="Unassembled WGS sequence"/>
</dbReference>
<protein>
    <submittedName>
        <fullName evidence="5">LacI family transcriptional regulator</fullName>
    </submittedName>
</protein>
<evidence type="ECO:0000256" key="2">
    <source>
        <dbReference type="ARBA" id="ARBA00023125"/>
    </source>
</evidence>
<evidence type="ECO:0000256" key="1">
    <source>
        <dbReference type="ARBA" id="ARBA00023015"/>
    </source>
</evidence>
<dbReference type="CDD" id="cd06267">
    <property type="entry name" value="PBP1_LacI_sugar_binding-like"/>
    <property type="match status" value="1"/>
</dbReference>
<dbReference type="EMBL" id="RKRA01000001">
    <property type="protein sequence ID" value="RPF26322.1"/>
    <property type="molecule type" value="Genomic_DNA"/>
</dbReference>
<dbReference type="GO" id="GO:0003700">
    <property type="term" value="F:DNA-binding transcription factor activity"/>
    <property type="evidence" value="ECO:0007669"/>
    <property type="project" value="TreeGrafter"/>
</dbReference>
<dbReference type="InterPro" id="IPR046335">
    <property type="entry name" value="LacI/GalR-like_sensor"/>
</dbReference>
<evidence type="ECO:0000259" key="4">
    <source>
        <dbReference type="PROSITE" id="PS50932"/>
    </source>
</evidence>
<accession>A0A3N4ZKX2</accession>
<dbReference type="GO" id="GO:0000976">
    <property type="term" value="F:transcription cis-regulatory region binding"/>
    <property type="evidence" value="ECO:0007669"/>
    <property type="project" value="TreeGrafter"/>
</dbReference>
<dbReference type="AlphaFoldDB" id="A0A3N4ZKX2"/>
<dbReference type="InterPro" id="IPR010982">
    <property type="entry name" value="Lambda_DNA-bd_dom_sf"/>
</dbReference>